<dbReference type="InterPro" id="IPR011333">
    <property type="entry name" value="SKP1/BTB/POZ_sf"/>
</dbReference>
<comment type="subcellular location">
    <subcellularLocation>
        <location evidence="2">Nucleus</location>
    </subcellularLocation>
</comment>
<evidence type="ECO:0000256" key="8">
    <source>
        <dbReference type="ARBA" id="ARBA00023125"/>
    </source>
</evidence>
<evidence type="ECO:0000256" key="6">
    <source>
        <dbReference type="ARBA" id="ARBA00022833"/>
    </source>
</evidence>
<keyword evidence="5" id="KW-0863">Zinc-finger</keyword>
<evidence type="ECO:0000256" key="10">
    <source>
        <dbReference type="ARBA" id="ARBA00023242"/>
    </source>
</evidence>
<evidence type="ECO:0000256" key="5">
    <source>
        <dbReference type="ARBA" id="ARBA00022771"/>
    </source>
</evidence>
<feature type="domain" description="BTB" evidence="11">
    <location>
        <begin position="39"/>
        <end position="112"/>
    </location>
</feature>
<reference evidence="12 13" key="1">
    <citation type="submission" date="2021-06" db="EMBL/GenBank/DDBJ databases">
        <authorList>
            <person name="Palmer J.M."/>
        </authorList>
    </citation>
    <scope>NUCLEOTIDE SEQUENCE [LARGE SCALE GENOMIC DNA]</scope>
    <source>
        <strain evidence="12 13">CL_MEX2019</strain>
        <tissue evidence="12">Muscle</tissue>
    </source>
</reference>
<keyword evidence="4" id="KW-0677">Repeat</keyword>
<keyword evidence="10" id="KW-0539">Nucleus</keyword>
<evidence type="ECO:0000256" key="2">
    <source>
        <dbReference type="ARBA" id="ARBA00004123"/>
    </source>
</evidence>
<dbReference type="InterPro" id="IPR050457">
    <property type="entry name" value="ZnFinger_BTB_dom_contain"/>
</dbReference>
<dbReference type="Proteomes" id="UP001352852">
    <property type="component" value="Unassembled WGS sequence"/>
</dbReference>
<dbReference type="SUPFAM" id="SSF54695">
    <property type="entry name" value="POZ domain"/>
    <property type="match status" value="1"/>
</dbReference>
<dbReference type="InterPro" id="IPR000210">
    <property type="entry name" value="BTB/POZ_dom"/>
</dbReference>
<accession>A0ABU7EEA1</accession>
<dbReference type="Gene3D" id="3.30.710.10">
    <property type="entry name" value="Potassium Channel Kv1.1, Chain A"/>
    <property type="match status" value="1"/>
</dbReference>
<feature type="non-terminal residue" evidence="12">
    <location>
        <position position="1"/>
    </location>
</feature>
<evidence type="ECO:0000313" key="13">
    <source>
        <dbReference type="Proteomes" id="UP001352852"/>
    </source>
</evidence>
<keyword evidence="13" id="KW-1185">Reference proteome</keyword>
<comment type="caution">
    <text evidence="12">The sequence shown here is derived from an EMBL/GenBank/DDBJ whole genome shotgun (WGS) entry which is preliminary data.</text>
</comment>
<evidence type="ECO:0000313" key="12">
    <source>
        <dbReference type="EMBL" id="MED6285602.1"/>
    </source>
</evidence>
<keyword evidence="7" id="KW-0805">Transcription regulation</keyword>
<name>A0ABU7EEA1_9TELE</name>
<evidence type="ECO:0000256" key="7">
    <source>
        <dbReference type="ARBA" id="ARBA00023015"/>
    </source>
</evidence>
<dbReference type="PANTHER" id="PTHR46105">
    <property type="entry name" value="AGAP004733-PA"/>
    <property type="match status" value="1"/>
</dbReference>
<evidence type="ECO:0000256" key="3">
    <source>
        <dbReference type="ARBA" id="ARBA00022723"/>
    </source>
</evidence>
<proteinExistence type="predicted"/>
<dbReference type="PROSITE" id="PS50097">
    <property type="entry name" value="BTB"/>
    <property type="match status" value="1"/>
</dbReference>
<keyword evidence="9" id="KW-0804">Transcription</keyword>
<evidence type="ECO:0000256" key="9">
    <source>
        <dbReference type="ARBA" id="ARBA00023163"/>
    </source>
</evidence>
<gene>
    <name evidence="12" type="ORF">CHARACLAT_030859</name>
</gene>
<keyword evidence="6" id="KW-0862">Zinc</keyword>
<dbReference type="EMBL" id="JAHUTJ010053949">
    <property type="protein sequence ID" value="MED6285602.1"/>
    <property type="molecule type" value="Genomic_DNA"/>
</dbReference>
<protein>
    <recommendedName>
        <fullName evidence="11">BTB domain-containing protein</fullName>
    </recommendedName>
</protein>
<keyword evidence="3" id="KW-0479">Metal-binding</keyword>
<evidence type="ECO:0000256" key="4">
    <source>
        <dbReference type="ARBA" id="ARBA00022737"/>
    </source>
</evidence>
<sequence length="139" mass="15519">IKREIIMSSSSDTLHFSLPAHGDSVLHKMNALREEHRFCDITLILGSLNTSSSQPVHFHGHRVVLAASSDFLRVQFLLHKDQAEMSVSAVSSVRVAKTLLLSCYTGFLEVLYQSFQYIQHTITTVEVATSYCGGAFFQQ</sequence>
<evidence type="ECO:0000256" key="1">
    <source>
        <dbReference type="ARBA" id="ARBA00003767"/>
    </source>
</evidence>
<dbReference type="Pfam" id="PF00651">
    <property type="entry name" value="BTB"/>
    <property type="match status" value="1"/>
</dbReference>
<organism evidence="12 13">
    <name type="scientific">Characodon lateralis</name>
    <dbReference type="NCBI Taxonomy" id="208331"/>
    <lineage>
        <taxon>Eukaryota</taxon>
        <taxon>Metazoa</taxon>
        <taxon>Chordata</taxon>
        <taxon>Craniata</taxon>
        <taxon>Vertebrata</taxon>
        <taxon>Euteleostomi</taxon>
        <taxon>Actinopterygii</taxon>
        <taxon>Neopterygii</taxon>
        <taxon>Teleostei</taxon>
        <taxon>Neoteleostei</taxon>
        <taxon>Acanthomorphata</taxon>
        <taxon>Ovalentaria</taxon>
        <taxon>Atherinomorphae</taxon>
        <taxon>Cyprinodontiformes</taxon>
        <taxon>Goodeidae</taxon>
        <taxon>Characodon</taxon>
    </lineage>
</organism>
<evidence type="ECO:0000259" key="11">
    <source>
        <dbReference type="PROSITE" id="PS50097"/>
    </source>
</evidence>
<dbReference type="PANTHER" id="PTHR46105:SF29">
    <property type="entry name" value="ZINC FINGER AND BTB DOMAIN CONTAINING 12"/>
    <property type="match status" value="1"/>
</dbReference>
<keyword evidence="8" id="KW-0238">DNA-binding</keyword>
<comment type="function">
    <text evidence="1">May be involved in transcriptional regulation.</text>
</comment>